<dbReference type="AlphaFoldDB" id="M5EU62"/>
<dbReference type="Proteomes" id="UP000012062">
    <property type="component" value="Unassembled WGS sequence"/>
</dbReference>
<evidence type="ECO:0000313" key="6">
    <source>
        <dbReference type="Proteomes" id="UP000012062"/>
    </source>
</evidence>
<evidence type="ECO:0000256" key="2">
    <source>
        <dbReference type="ARBA" id="ARBA00022737"/>
    </source>
</evidence>
<protein>
    <submittedName>
        <fullName evidence="5">Beta and gamma crystallin</fullName>
    </submittedName>
</protein>
<dbReference type="SUPFAM" id="SSF49695">
    <property type="entry name" value="gamma-Crystallin-like"/>
    <property type="match status" value="1"/>
</dbReference>
<dbReference type="Gene3D" id="2.60.20.10">
    <property type="entry name" value="Crystallins"/>
    <property type="match status" value="1"/>
</dbReference>
<dbReference type="OrthoDB" id="8445282at2"/>
<dbReference type="STRING" id="1297569.MESS2_600021"/>
<feature type="chain" id="PRO_5004066427" evidence="3">
    <location>
        <begin position="22"/>
        <end position="113"/>
    </location>
</feature>
<dbReference type="SMART" id="SM00247">
    <property type="entry name" value="XTALbg"/>
    <property type="match status" value="1"/>
</dbReference>
<dbReference type="PROSITE" id="PS50915">
    <property type="entry name" value="CRYSTALLIN_BETA_GAMMA"/>
    <property type="match status" value="1"/>
</dbReference>
<evidence type="ECO:0000259" key="4">
    <source>
        <dbReference type="PROSITE" id="PS50915"/>
    </source>
</evidence>
<sequence>MKRIAVLTAVASALCVGSASAYYEEPACVMFEDANFRGRSLEMEPDDRVNFRGGQFWNDRISSVMVRRGCTLVVYQDSRMGGRSLEINRGLRNLQRIGWNDRISSAECYCDRY</sequence>
<comment type="caution">
    <text evidence="5">The sequence shown here is derived from an EMBL/GenBank/DDBJ whole genome shotgun (WGS) entry which is preliminary data.</text>
</comment>
<evidence type="ECO:0000313" key="5">
    <source>
        <dbReference type="EMBL" id="CCV07565.1"/>
    </source>
</evidence>
<comment type="similarity">
    <text evidence="1">Belongs to the beta/gamma-crystallin family.</text>
</comment>
<dbReference type="InterPro" id="IPR001064">
    <property type="entry name" value="Beta/gamma_crystallin"/>
</dbReference>
<dbReference type="Pfam" id="PF03995">
    <property type="entry name" value="Inhibitor_I36"/>
    <property type="match status" value="1"/>
</dbReference>
<feature type="domain" description="Beta/gamma crystallin 'Greek key'" evidence="4">
    <location>
        <begin position="26"/>
        <end position="68"/>
    </location>
</feature>
<gene>
    <name evidence="5" type="ORF">MESS2_600021</name>
</gene>
<feature type="signal peptide" evidence="3">
    <location>
        <begin position="1"/>
        <end position="21"/>
    </location>
</feature>
<keyword evidence="3" id="KW-0732">Signal</keyword>
<organism evidence="5 6">
    <name type="scientific">Mesorhizobium metallidurans STM 2683</name>
    <dbReference type="NCBI Taxonomy" id="1297569"/>
    <lineage>
        <taxon>Bacteria</taxon>
        <taxon>Pseudomonadati</taxon>
        <taxon>Pseudomonadota</taxon>
        <taxon>Alphaproteobacteria</taxon>
        <taxon>Hyphomicrobiales</taxon>
        <taxon>Phyllobacteriaceae</taxon>
        <taxon>Mesorhizobium</taxon>
    </lineage>
</organism>
<dbReference type="RefSeq" id="WP_008876451.1">
    <property type="nucleotide sequence ID" value="NZ_CAUM01000129.1"/>
</dbReference>
<evidence type="ECO:0000256" key="3">
    <source>
        <dbReference type="SAM" id="SignalP"/>
    </source>
</evidence>
<evidence type="ECO:0000256" key="1">
    <source>
        <dbReference type="ARBA" id="ARBA00009646"/>
    </source>
</evidence>
<dbReference type="InterPro" id="IPR011024">
    <property type="entry name" value="G_crystallin-like"/>
</dbReference>
<proteinExistence type="inferred from homology"/>
<accession>M5EU62</accession>
<keyword evidence="2" id="KW-0677">Repeat</keyword>
<name>M5EU62_9HYPH</name>
<keyword evidence="6" id="KW-1185">Reference proteome</keyword>
<reference evidence="5 6" key="1">
    <citation type="submission" date="2013-02" db="EMBL/GenBank/DDBJ databases">
        <authorList>
            <person name="Genoscope - CEA"/>
        </authorList>
    </citation>
    <scope>NUCLEOTIDE SEQUENCE [LARGE SCALE GENOMIC DNA]</scope>
    <source>
        <strain evidence="5 6">STM 2683</strain>
    </source>
</reference>
<dbReference type="EMBL" id="CAUM01000129">
    <property type="protein sequence ID" value="CCV07565.1"/>
    <property type="molecule type" value="Genomic_DNA"/>
</dbReference>